<evidence type="ECO:0000313" key="1">
    <source>
        <dbReference type="EMBL" id="SDU09695.1"/>
    </source>
</evidence>
<dbReference type="Proteomes" id="UP000198976">
    <property type="component" value="Chromosome I"/>
</dbReference>
<name>A0ABY0VD67_9ACTO</name>
<keyword evidence="2" id="KW-1185">Reference proteome</keyword>
<accession>A0ABY0VD67</accession>
<proteinExistence type="predicted"/>
<gene>
    <name evidence="1" type="ORF">SAMN04489714_2138</name>
</gene>
<reference evidence="1 2" key="1">
    <citation type="submission" date="2016-10" db="EMBL/GenBank/DDBJ databases">
        <authorList>
            <person name="Varghese N."/>
            <person name="Submissions S."/>
        </authorList>
    </citation>
    <scope>NUCLEOTIDE SEQUENCE [LARGE SCALE GENOMIC DNA]</scope>
    <source>
        <strain evidence="1 2">DSM 9169</strain>
    </source>
</reference>
<organism evidence="1 2">
    <name type="scientific">Schaalia radingae</name>
    <dbReference type="NCBI Taxonomy" id="131110"/>
    <lineage>
        <taxon>Bacteria</taxon>
        <taxon>Bacillati</taxon>
        <taxon>Actinomycetota</taxon>
        <taxon>Actinomycetes</taxon>
        <taxon>Actinomycetales</taxon>
        <taxon>Actinomycetaceae</taxon>
        <taxon>Schaalia</taxon>
    </lineage>
</organism>
<dbReference type="EMBL" id="LT629792">
    <property type="protein sequence ID" value="SDU09695.1"/>
    <property type="molecule type" value="Genomic_DNA"/>
</dbReference>
<evidence type="ECO:0000313" key="2">
    <source>
        <dbReference type="Proteomes" id="UP000198976"/>
    </source>
</evidence>
<sequence>MAALTKHIAGLVYWSNDVNKAKTGAVLADAVLNEADGNRHIAHAYDADGYHQMMQHYYLTCRLLPKELLVEQLRATEIRSWTCEVRSLSR</sequence>
<protein>
    <submittedName>
        <fullName evidence="1">Uncharacterized protein</fullName>
    </submittedName>
</protein>